<name>A0A1Q4HBL3_9MYCO</name>
<gene>
    <name evidence="2" type="ORF">BV510_25205</name>
    <name evidence="3" type="ORF">CRI78_18735</name>
</gene>
<accession>A0A1Q4HBL3</accession>
<dbReference type="SUPFAM" id="SSF53254">
    <property type="entry name" value="Phosphoglycerate mutase-like"/>
    <property type="match status" value="1"/>
</dbReference>
<comment type="caution">
    <text evidence="2">The sequence shown here is derived from an EMBL/GenBank/DDBJ whole genome shotgun (WGS) entry which is preliminary data.</text>
</comment>
<dbReference type="EMBL" id="PDCR01000024">
    <property type="protein sequence ID" value="PEG53028.1"/>
    <property type="molecule type" value="Genomic_DNA"/>
</dbReference>
<evidence type="ECO:0000313" key="4">
    <source>
        <dbReference type="Proteomes" id="UP000191039"/>
    </source>
</evidence>
<dbReference type="Proteomes" id="UP000220340">
    <property type="component" value="Unassembled WGS sequence"/>
</dbReference>
<dbReference type="InterPro" id="IPR050275">
    <property type="entry name" value="PGM_Phosphatase"/>
</dbReference>
<reference evidence="2 4" key="1">
    <citation type="submission" date="2016-09" db="EMBL/GenBank/DDBJ databases">
        <title>genome sequences of unsequenced Mycobacteria.</title>
        <authorList>
            <person name="Greninger A.L."/>
            <person name="Jerome K.R."/>
            <person name="Mcnair B."/>
            <person name="Wallis C."/>
            <person name="Fang F."/>
        </authorList>
    </citation>
    <scope>NUCLEOTIDE SEQUENCE [LARGE SCALE GENOMIC DNA]</scope>
    <source>
        <strain evidence="2 4">BM1</strain>
    </source>
</reference>
<protein>
    <submittedName>
        <fullName evidence="2">Histidine phosphatase family protein</fullName>
    </submittedName>
</protein>
<keyword evidence="5" id="KW-1185">Reference proteome</keyword>
<reference evidence="3 5" key="2">
    <citation type="submission" date="2017-10" db="EMBL/GenBank/DDBJ databases">
        <title>The new phylogeny of genus Mycobacterium.</title>
        <authorList>
            <person name="Tortoli E."/>
            <person name="Trovato A."/>
            <person name="Cirillo D.M."/>
        </authorList>
    </citation>
    <scope>NUCLEOTIDE SEQUENCE [LARGE SCALE GENOMIC DNA]</scope>
    <source>
        <strain evidence="3 5">IP141170001</strain>
    </source>
</reference>
<dbReference type="InterPro" id="IPR029033">
    <property type="entry name" value="His_PPase_superfam"/>
</dbReference>
<organism evidence="2 4">
    <name type="scientific">Mycolicibacterium diernhoferi</name>
    <dbReference type="NCBI Taxonomy" id="1801"/>
    <lineage>
        <taxon>Bacteria</taxon>
        <taxon>Bacillati</taxon>
        <taxon>Actinomycetota</taxon>
        <taxon>Actinomycetes</taxon>
        <taxon>Mycobacteriales</taxon>
        <taxon>Mycobacteriaceae</taxon>
        <taxon>Mycolicibacterium</taxon>
    </lineage>
</organism>
<dbReference type="SMART" id="SM00855">
    <property type="entry name" value="PGAM"/>
    <property type="match status" value="1"/>
</dbReference>
<feature type="region of interest" description="Disordered" evidence="1">
    <location>
        <begin position="209"/>
        <end position="234"/>
    </location>
</feature>
<dbReference type="Gene3D" id="3.40.50.1240">
    <property type="entry name" value="Phosphoglycerate mutase-like"/>
    <property type="match status" value="1"/>
</dbReference>
<dbReference type="RefSeq" id="WP_073857334.1">
    <property type="nucleotide sequence ID" value="NZ_BAAATC010000021.1"/>
</dbReference>
<dbReference type="Pfam" id="PF00300">
    <property type="entry name" value="His_Phos_1"/>
    <property type="match status" value="1"/>
</dbReference>
<dbReference type="CDD" id="cd07067">
    <property type="entry name" value="HP_PGM_like"/>
    <property type="match status" value="1"/>
</dbReference>
<dbReference type="AlphaFoldDB" id="A0A1Q4HBL3"/>
<dbReference type="PANTHER" id="PTHR48100">
    <property type="entry name" value="BROAD-SPECIFICITY PHOSPHATASE YOR283W-RELATED"/>
    <property type="match status" value="1"/>
</dbReference>
<dbReference type="GO" id="GO:0005737">
    <property type="term" value="C:cytoplasm"/>
    <property type="evidence" value="ECO:0007669"/>
    <property type="project" value="TreeGrafter"/>
</dbReference>
<dbReference type="GO" id="GO:0016791">
    <property type="term" value="F:phosphatase activity"/>
    <property type="evidence" value="ECO:0007669"/>
    <property type="project" value="TreeGrafter"/>
</dbReference>
<dbReference type="OrthoDB" id="9793115at2"/>
<evidence type="ECO:0000313" key="3">
    <source>
        <dbReference type="EMBL" id="PEG53028.1"/>
    </source>
</evidence>
<dbReference type="STRING" id="1801.BRW64_16500"/>
<evidence type="ECO:0000256" key="1">
    <source>
        <dbReference type="SAM" id="MobiDB-lite"/>
    </source>
</evidence>
<dbReference type="EMBL" id="MIJD01000376">
    <property type="protein sequence ID" value="OPE47317.1"/>
    <property type="molecule type" value="Genomic_DNA"/>
</dbReference>
<sequence length="234" mass="25425">MTGRLVLVRHGQSYGNVERRLDTLPPGAALTDLGHQQARAFARGWTNPIAMVAHSVATRARETAAGIAGHLDLATSEFDGVHEVQVGDLENRNDDEAIKTFESVYRSWHLGDLDVPVPGGETGREVLDRVIPVLTELRLRHLDDRRFHGDIVLVSHGAAIRLVASVLAGVDSAFALDHHLNNTESVVLSPITDGRWTCLRWGSLAPPFRPEAQPAARTDTVTDEETLDTAGPMG</sequence>
<evidence type="ECO:0000313" key="2">
    <source>
        <dbReference type="EMBL" id="OPE47317.1"/>
    </source>
</evidence>
<proteinExistence type="predicted"/>
<dbReference type="InterPro" id="IPR013078">
    <property type="entry name" value="His_Pase_superF_clade-1"/>
</dbReference>
<dbReference type="Proteomes" id="UP000191039">
    <property type="component" value="Unassembled WGS sequence"/>
</dbReference>
<dbReference type="PANTHER" id="PTHR48100:SF1">
    <property type="entry name" value="HISTIDINE PHOSPHATASE FAMILY PROTEIN-RELATED"/>
    <property type="match status" value="1"/>
</dbReference>
<evidence type="ECO:0000313" key="5">
    <source>
        <dbReference type="Proteomes" id="UP000220340"/>
    </source>
</evidence>